<evidence type="ECO:0000256" key="1">
    <source>
        <dbReference type="SAM" id="Phobius"/>
    </source>
</evidence>
<dbReference type="InterPro" id="IPR000620">
    <property type="entry name" value="EamA_dom"/>
</dbReference>
<evidence type="ECO:0000259" key="2">
    <source>
        <dbReference type="Pfam" id="PF00892"/>
    </source>
</evidence>
<feature type="transmembrane region" description="Helical" evidence="1">
    <location>
        <begin position="104"/>
        <end position="126"/>
    </location>
</feature>
<dbReference type="Proteomes" id="UP000648908">
    <property type="component" value="Unassembled WGS sequence"/>
</dbReference>
<accession>A0A8K0Y1T2</accession>
<feature type="domain" description="EamA" evidence="2">
    <location>
        <begin position="16"/>
        <end position="149"/>
    </location>
</feature>
<dbReference type="RefSeq" id="WP_202690213.1">
    <property type="nucleotide sequence ID" value="NZ_JAESVN010000015.1"/>
</dbReference>
<feature type="transmembrane region" description="Helical" evidence="1">
    <location>
        <begin position="12"/>
        <end position="28"/>
    </location>
</feature>
<organism evidence="3 4">
    <name type="scientific">Szabonella alba</name>
    <dbReference type="NCBI Taxonomy" id="2804194"/>
    <lineage>
        <taxon>Bacteria</taxon>
        <taxon>Pseudomonadati</taxon>
        <taxon>Pseudomonadota</taxon>
        <taxon>Alphaproteobacteria</taxon>
        <taxon>Rhodobacterales</taxon>
        <taxon>Paracoccaceae</taxon>
        <taxon>Szabonella</taxon>
    </lineage>
</organism>
<dbReference type="SUPFAM" id="SSF103481">
    <property type="entry name" value="Multidrug resistance efflux transporter EmrE"/>
    <property type="match status" value="2"/>
</dbReference>
<feature type="transmembrane region" description="Helical" evidence="1">
    <location>
        <begin position="170"/>
        <end position="192"/>
    </location>
</feature>
<name>A0A8K0Y1T2_9RHOB</name>
<keyword evidence="1" id="KW-1133">Transmembrane helix</keyword>
<evidence type="ECO:0000313" key="4">
    <source>
        <dbReference type="Proteomes" id="UP000648908"/>
    </source>
</evidence>
<dbReference type="AlphaFoldDB" id="A0A8K0Y1T2"/>
<keyword evidence="1" id="KW-0472">Membrane</keyword>
<feature type="transmembrane region" description="Helical" evidence="1">
    <location>
        <begin position="49"/>
        <end position="71"/>
    </location>
</feature>
<comment type="caution">
    <text evidence="3">The sequence shown here is derived from an EMBL/GenBank/DDBJ whole genome shotgun (WGS) entry which is preliminary data.</text>
</comment>
<dbReference type="EMBL" id="JAESVN010000015">
    <property type="protein sequence ID" value="MBL4919231.1"/>
    <property type="molecule type" value="Genomic_DNA"/>
</dbReference>
<feature type="transmembrane region" description="Helical" evidence="1">
    <location>
        <begin position="290"/>
        <end position="308"/>
    </location>
</feature>
<sequence>MPSIEYLSSADWVWQAFTIAAALFQVARNTSQRTLSDRISAIGATYVRFLFGLPVAILWLALLFPVFGWHMANPGAFLMWCLIGGVVQILGNGCLLLAMRERSFMLAVAYSKTEAIQAALLAIVLLGEAIRMGVGVALIIATAGVMMITLGRGTLREVGLAGALKSRGALWGLLCGALFGYGATLYRAAALASEATPFIAAAYTLITVLLIQSVILTIYLVVRAPQTFAGIRSSVRLCLFSGAMGGLASLCWFTAMALHTIADVRALGLTEMLFSYLASRRLYREGITRAELAGSVLIGGAALALIYVN</sequence>
<feature type="transmembrane region" description="Helical" evidence="1">
    <location>
        <begin position="77"/>
        <end position="97"/>
    </location>
</feature>
<evidence type="ECO:0000313" key="3">
    <source>
        <dbReference type="EMBL" id="MBL4919231.1"/>
    </source>
</evidence>
<dbReference type="InterPro" id="IPR037185">
    <property type="entry name" value="EmrE-like"/>
</dbReference>
<gene>
    <name evidence="3" type="ORF">JL811_18590</name>
</gene>
<feature type="transmembrane region" description="Helical" evidence="1">
    <location>
        <begin position="198"/>
        <end position="222"/>
    </location>
</feature>
<protein>
    <submittedName>
        <fullName evidence="3">DMT family transporter</fullName>
    </submittedName>
</protein>
<reference evidence="3" key="1">
    <citation type="submission" date="2021-01" db="EMBL/GenBank/DDBJ databases">
        <title>Tabrizicola alba sp. nov. a motile alkaliphilic bacterium isolated from a soda lake.</title>
        <authorList>
            <person name="Szuroczki S."/>
            <person name="Abbaszade G."/>
            <person name="Schumann P."/>
            <person name="Toth E."/>
        </authorList>
    </citation>
    <scope>NUCLEOTIDE SEQUENCE</scope>
    <source>
        <strain evidence="3">DMG-N-6</strain>
    </source>
</reference>
<feature type="transmembrane region" description="Helical" evidence="1">
    <location>
        <begin position="234"/>
        <end position="255"/>
    </location>
</feature>
<keyword evidence="1" id="KW-0812">Transmembrane</keyword>
<dbReference type="GO" id="GO:0016020">
    <property type="term" value="C:membrane"/>
    <property type="evidence" value="ECO:0007669"/>
    <property type="project" value="InterPro"/>
</dbReference>
<keyword evidence="4" id="KW-1185">Reference proteome</keyword>
<dbReference type="Pfam" id="PF00892">
    <property type="entry name" value="EamA"/>
    <property type="match status" value="1"/>
</dbReference>
<proteinExistence type="predicted"/>
<feature type="transmembrane region" description="Helical" evidence="1">
    <location>
        <begin position="132"/>
        <end position="150"/>
    </location>
</feature>